<evidence type="ECO:0000256" key="7">
    <source>
        <dbReference type="ARBA" id="ARBA00022842"/>
    </source>
</evidence>
<comment type="catalytic activity">
    <reaction evidence="8">
        <text>L-seryl-[protein] + UTP = O-(5'-uridylyl)-L-seryl-[protein] + diphosphate</text>
        <dbReference type="Rhea" id="RHEA:64604"/>
        <dbReference type="Rhea" id="RHEA-COMP:9863"/>
        <dbReference type="Rhea" id="RHEA-COMP:16635"/>
        <dbReference type="ChEBI" id="CHEBI:29999"/>
        <dbReference type="ChEBI" id="CHEBI:33019"/>
        <dbReference type="ChEBI" id="CHEBI:46398"/>
        <dbReference type="ChEBI" id="CHEBI:156051"/>
    </reaction>
</comment>
<comment type="function">
    <text evidence="8">Nucleotidyltransferase involved in the post-translational modification of proteins. It can catalyze the addition of adenosine monophosphate (AMP) or uridine monophosphate (UMP) to a protein, resulting in modifications known as AMPylation and UMPylation.</text>
</comment>
<feature type="binding site" evidence="8">
    <location>
        <position position="123"/>
    </location>
    <ligand>
        <name>ATP</name>
        <dbReference type="ChEBI" id="CHEBI:30616"/>
    </ligand>
</feature>
<evidence type="ECO:0000256" key="2">
    <source>
        <dbReference type="ARBA" id="ARBA00022679"/>
    </source>
</evidence>
<keyword evidence="2 8" id="KW-0808">Transferase</keyword>
<feature type="active site" description="Proton acceptor" evidence="8">
    <location>
        <position position="249"/>
    </location>
</feature>
<accession>A0A6S6T4N6</accession>
<feature type="binding site" evidence="8">
    <location>
        <position position="173"/>
    </location>
    <ligand>
        <name>ATP</name>
        <dbReference type="ChEBI" id="CHEBI:30616"/>
    </ligand>
</feature>
<comment type="catalytic activity">
    <reaction evidence="8">
        <text>L-seryl-[protein] + ATP = 3-O-(5'-adenylyl)-L-seryl-[protein] + diphosphate</text>
        <dbReference type="Rhea" id="RHEA:58120"/>
        <dbReference type="Rhea" id="RHEA-COMP:9863"/>
        <dbReference type="Rhea" id="RHEA-COMP:15073"/>
        <dbReference type="ChEBI" id="CHEBI:29999"/>
        <dbReference type="ChEBI" id="CHEBI:30616"/>
        <dbReference type="ChEBI" id="CHEBI:33019"/>
        <dbReference type="ChEBI" id="CHEBI:142516"/>
        <dbReference type="EC" id="2.7.7.108"/>
    </reaction>
</comment>
<protein>
    <recommendedName>
        <fullName evidence="8">Protein nucleotidyltransferase YdiU</fullName>
        <ecNumber evidence="8">2.7.7.-</ecNumber>
    </recommendedName>
    <alternativeName>
        <fullName evidence="8">Protein adenylyltransferase YdiU</fullName>
        <ecNumber evidence="8">2.7.7.108</ecNumber>
    </alternativeName>
    <alternativeName>
        <fullName evidence="8">Protein uridylyltransferase YdiU</fullName>
        <ecNumber evidence="8">2.7.7.-</ecNumber>
    </alternativeName>
</protein>
<evidence type="ECO:0000256" key="1">
    <source>
        <dbReference type="ARBA" id="ARBA00009747"/>
    </source>
</evidence>
<reference evidence="9" key="1">
    <citation type="submission" date="2020-01" db="EMBL/GenBank/DDBJ databases">
        <authorList>
            <person name="Meier V. D."/>
            <person name="Meier V D."/>
        </authorList>
    </citation>
    <scope>NUCLEOTIDE SEQUENCE</scope>
    <source>
        <strain evidence="9">HLG_WM_MAG_06</strain>
    </source>
</reference>
<gene>
    <name evidence="8" type="primary">ydiU</name>
    <name evidence="8" type="synonym">selO</name>
    <name evidence="9" type="ORF">HELGO_WM19896</name>
</gene>
<keyword evidence="5 8" id="KW-0547">Nucleotide-binding</keyword>
<comment type="catalytic activity">
    <reaction evidence="8">
        <text>L-tyrosyl-[protein] + UTP = O-(5'-uridylyl)-L-tyrosyl-[protein] + diphosphate</text>
        <dbReference type="Rhea" id="RHEA:83887"/>
        <dbReference type="Rhea" id="RHEA-COMP:10136"/>
        <dbReference type="Rhea" id="RHEA-COMP:20238"/>
        <dbReference type="ChEBI" id="CHEBI:33019"/>
        <dbReference type="ChEBI" id="CHEBI:46398"/>
        <dbReference type="ChEBI" id="CHEBI:46858"/>
        <dbReference type="ChEBI" id="CHEBI:90602"/>
    </reaction>
</comment>
<dbReference type="PANTHER" id="PTHR32057:SF14">
    <property type="entry name" value="PROTEIN ADENYLYLTRANSFERASE SELO, MITOCHONDRIAL"/>
    <property type="match status" value="1"/>
</dbReference>
<dbReference type="EC" id="2.7.7.108" evidence="8"/>
<feature type="binding site" evidence="8">
    <location>
        <position position="259"/>
    </location>
    <ligand>
        <name>ATP</name>
        <dbReference type="ChEBI" id="CHEBI:30616"/>
    </ligand>
</feature>
<dbReference type="GO" id="GO:0030145">
    <property type="term" value="F:manganese ion binding"/>
    <property type="evidence" value="ECO:0007669"/>
    <property type="project" value="UniProtKB-UniRule"/>
</dbReference>
<feature type="binding site" evidence="8">
    <location>
        <position position="89"/>
    </location>
    <ligand>
        <name>ATP</name>
        <dbReference type="ChEBI" id="CHEBI:30616"/>
    </ligand>
</feature>
<keyword evidence="4 8" id="KW-0479">Metal-binding</keyword>
<keyword evidence="3 8" id="KW-0548">Nucleotidyltransferase</keyword>
<evidence type="ECO:0000256" key="6">
    <source>
        <dbReference type="ARBA" id="ARBA00022840"/>
    </source>
</evidence>
<evidence type="ECO:0000256" key="5">
    <source>
        <dbReference type="ARBA" id="ARBA00022741"/>
    </source>
</evidence>
<dbReference type="EC" id="2.7.7.-" evidence="8"/>
<dbReference type="Pfam" id="PF02696">
    <property type="entry name" value="SelO"/>
    <property type="match status" value="1"/>
</dbReference>
<feature type="binding site" evidence="8">
    <location>
        <position position="250"/>
    </location>
    <ligand>
        <name>Mg(2+)</name>
        <dbReference type="ChEBI" id="CHEBI:18420"/>
    </ligand>
</feature>
<feature type="binding site" evidence="8">
    <location>
        <position position="110"/>
    </location>
    <ligand>
        <name>ATP</name>
        <dbReference type="ChEBI" id="CHEBI:30616"/>
    </ligand>
</feature>
<comment type="catalytic activity">
    <reaction evidence="8">
        <text>L-tyrosyl-[protein] + ATP = O-(5'-adenylyl)-L-tyrosyl-[protein] + diphosphate</text>
        <dbReference type="Rhea" id="RHEA:54288"/>
        <dbReference type="Rhea" id="RHEA-COMP:10136"/>
        <dbReference type="Rhea" id="RHEA-COMP:13846"/>
        <dbReference type="ChEBI" id="CHEBI:30616"/>
        <dbReference type="ChEBI" id="CHEBI:33019"/>
        <dbReference type="ChEBI" id="CHEBI:46858"/>
        <dbReference type="ChEBI" id="CHEBI:83624"/>
        <dbReference type="EC" id="2.7.7.108"/>
    </reaction>
</comment>
<sequence length="481" mass="55237">MKLQDLKLTNPYLILPKLCYNRVDPAPLNNPFLIHTNEDLAKSLGIDISDEEALTKFVNGELKLEGLDNFAMCYAGHQFGHFVPRLGDGRAINIGTLEDINKTNQHLQLKGAGQTLYSRSGDGRAVLRSSIREYLMSEAMHGLGIPTTRALGLIGSEHRVFRQTWEKGAIVLRVSPSWVRFGTFEYFSHSENYDDLKELANYAINECYPHLNEEPHKYLHFFTEVMERTAKLMAEWQAVGFNHGVMNTDNMSVLGLTIDYGPYAFLDDYDTHYICNHTDMDGRYSFGNQPRIGQWNLHALALALEPLVPKEQLDKAIEHYGRLYSQHFLRLVGKKLGFDTVSDKDFEFMTDMFTMLQSLQVDYTLFFRTLSSYDGEREGLLRLGRMHKPMNEVLDSYDKRLEENNTSVEERHAKMLAVNPKFVLKNYMLQEAIEKAEEGSFELVEALFDIAQNPYAEHEEHARWALATPDEFKNKKLSCSS</sequence>
<feature type="binding site" evidence="8">
    <location>
        <position position="87"/>
    </location>
    <ligand>
        <name>ATP</name>
        <dbReference type="ChEBI" id="CHEBI:30616"/>
    </ligand>
</feature>
<name>A0A6S6T4N6_9BACT</name>
<evidence type="ECO:0000256" key="3">
    <source>
        <dbReference type="ARBA" id="ARBA00022695"/>
    </source>
</evidence>
<comment type="similarity">
    <text evidence="1 8">Belongs to the SELO family.</text>
</comment>
<dbReference type="InterPro" id="IPR003846">
    <property type="entry name" value="SelO"/>
</dbReference>
<evidence type="ECO:0000256" key="8">
    <source>
        <dbReference type="HAMAP-Rule" id="MF_00692"/>
    </source>
</evidence>
<dbReference type="GO" id="GO:0000287">
    <property type="term" value="F:magnesium ion binding"/>
    <property type="evidence" value="ECO:0007669"/>
    <property type="project" value="UniProtKB-UniRule"/>
</dbReference>
<keyword evidence="7 8" id="KW-0460">Magnesium</keyword>
<comment type="catalytic activity">
    <reaction evidence="8">
        <text>L-histidyl-[protein] + UTP = N(tele)-(5'-uridylyl)-L-histidyl-[protein] + diphosphate</text>
        <dbReference type="Rhea" id="RHEA:83891"/>
        <dbReference type="Rhea" id="RHEA-COMP:9745"/>
        <dbReference type="Rhea" id="RHEA-COMP:20239"/>
        <dbReference type="ChEBI" id="CHEBI:29979"/>
        <dbReference type="ChEBI" id="CHEBI:33019"/>
        <dbReference type="ChEBI" id="CHEBI:46398"/>
        <dbReference type="ChEBI" id="CHEBI:233474"/>
    </reaction>
</comment>
<evidence type="ECO:0000256" key="4">
    <source>
        <dbReference type="ARBA" id="ARBA00022723"/>
    </source>
</evidence>
<dbReference type="GO" id="GO:0070733">
    <property type="term" value="F:AMPylase activity"/>
    <property type="evidence" value="ECO:0007669"/>
    <property type="project" value="UniProtKB-EC"/>
</dbReference>
<dbReference type="PANTHER" id="PTHR32057">
    <property type="entry name" value="PROTEIN ADENYLYLTRANSFERASE SELO, MITOCHONDRIAL"/>
    <property type="match status" value="1"/>
</dbReference>
<dbReference type="HAMAP" id="MF_00692">
    <property type="entry name" value="SelO"/>
    <property type="match status" value="1"/>
</dbReference>
<dbReference type="NCBIfam" id="NF000658">
    <property type="entry name" value="PRK00029.1"/>
    <property type="match status" value="1"/>
</dbReference>
<feature type="binding site" evidence="8">
    <location>
        <position position="90"/>
    </location>
    <ligand>
        <name>ATP</name>
        <dbReference type="ChEBI" id="CHEBI:30616"/>
    </ligand>
</feature>
<proteinExistence type="inferred from homology"/>
<comment type="catalytic activity">
    <reaction evidence="8">
        <text>L-threonyl-[protein] + ATP = 3-O-(5'-adenylyl)-L-threonyl-[protein] + diphosphate</text>
        <dbReference type="Rhea" id="RHEA:54292"/>
        <dbReference type="Rhea" id="RHEA-COMP:11060"/>
        <dbReference type="Rhea" id="RHEA-COMP:13847"/>
        <dbReference type="ChEBI" id="CHEBI:30013"/>
        <dbReference type="ChEBI" id="CHEBI:30616"/>
        <dbReference type="ChEBI" id="CHEBI:33019"/>
        <dbReference type="ChEBI" id="CHEBI:138113"/>
        <dbReference type="EC" id="2.7.7.108"/>
    </reaction>
</comment>
<keyword evidence="6 8" id="KW-0067">ATP-binding</keyword>
<dbReference type="EMBL" id="CACVAP010000073">
    <property type="protein sequence ID" value="CAA6813763.1"/>
    <property type="molecule type" value="Genomic_DNA"/>
</dbReference>
<feature type="binding site" evidence="8">
    <location>
        <position position="180"/>
    </location>
    <ligand>
        <name>ATP</name>
        <dbReference type="ChEBI" id="CHEBI:30616"/>
    </ligand>
</feature>
<comment type="cofactor">
    <cofactor evidence="8">
        <name>Mg(2+)</name>
        <dbReference type="ChEBI" id="CHEBI:18420"/>
    </cofactor>
    <cofactor evidence="8">
        <name>Mn(2+)</name>
        <dbReference type="ChEBI" id="CHEBI:29035"/>
    </cofactor>
</comment>
<evidence type="ECO:0000313" key="9">
    <source>
        <dbReference type="EMBL" id="CAA6813763.1"/>
    </source>
</evidence>
<keyword evidence="8" id="KW-0464">Manganese</keyword>
<organism evidence="9">
    <name type="scientific">uncultured Sulfurovum sp</name>
    <dbReference type="NCBI Taxonomy" id="269237"/>
    <lineage>
        <taxon>Bacteria</taxon>
        <taxon>Pseudomonadati</taxon>
        <taxon>Campylobacterota</taxon>
        <taxon>Epsilonproteobacteria</taxon>
        <taxon>Campylobacterales</taxon>
        <taxon>Sulfurovaceae</taxon>
        <taxon>Sulfurovum</taxon>
        <taxon>environmental samples</taxon>
    </lineage>
</organism>
<dbReference type="GO" id="GO:0005524">
    <property type="term" value="F:ATP binding"/>
    <property type="evidence" value="ECO:0007669"/>
    <property type="project" value="UniProtKB-UniRule"/>
</dbReference>
<feature type="binding site" evidence="8">
    <location>
        <position position="122"/>
    </location>
    <ligand>
        <name>ATP</name>
        <dbReference type="ChEBI" id="CHEBI:30616"/>
    </ligand>
</feature>
<feature type="binding site" evidence="8">
    <location>
        <position position="259"/>
    </location>
    <ligand>
        <name>Mg(2+)</name>
        <dbReference type="ChEBI" id="CHEBI:18420"/>
    </ligand>
</feature>
<dbReference type="AlphaFoldDB" id="A0A6S6T4N6"/>